<dbReference type="Gene3D" id="2.60.40.10">
    <property type="entry name" value="Immunoglobulins"/>
    <property type="match status" value="2"/>
</dbReference>
<dbReference type="InterPro" id="IPR013783">
    <property type="entry name" value="Ig-like_fold"/>
</dbReference>
<gene>
    <name evidence="9" type="ORF">HF329_07345</name>
</gene>
<dbReference type="KEGG" id="coy:HF329_07345"/>
<dbReference type="GO" id="GO:0005975">
    <property type="term" value="P:carbohydrate metabolic process"/>
    <property type="evidence" value="ECO:0007669"/>
    <property type="project" value="InterPro"/>
</dbReference>
<feature type="domain" description="Glycoside hydrolase family 2 catalytic" evidence="6">
    <location>
        <begin position="296"/>
        <end position="588"/>
    </location>
</feature>
<keyword evidence="3" id="KW-0326">Glycosidase</keyword>
<dbReference type="Proteomes" id="UP000502421">
    <property type="component" value="Chromosome"/>
</dbReference>
<evidence type="ECO:0000259" key="8">
    <source>
        <dbReference type="Pfam" id="PF16355"/>
    </source>
</evidence>
<comment type="similarity">
    <text evidence="1">Belongs to the glycosyl hydrolase 2 family.</text>
</comment>
<evidence type="ECO:0000259" key="6">
    <source>
        <dbReference type="Pfam" id="PF02836"/>
    </source>
</evidence>
<dbReference type="SUPFAM" id="SSF49303">
    <property type="entry name" value="beta-Galactosidase/glucuronidase domain"/>
    <property type="match status" value="1"/>
</dbReference>
<dbReference type="InterPro" id="IPR017853">
    <property type="entry name" value="GH"/>
</dbReference>
<feature type="domain" description="Glycoside hydrolase family 2 immunoglobulin-like beta-sandwich" evidence="5">
    <location>
        <begin position="187"/>
        <end position="288"/>
    </location>
</feature>
<accession>A0AAE7D6G8</accession>
<dbReference type="Pfam" id="PF02836">
    <property type="entry name" value="Glyco_hydro_2_C"/>
    <property type="match status" value="1"/>
</dbReference>
<feature type="signal peptide" evidence="4">
    <location>
        <begin position="1"/>
        <end position="20"/>
    </location>
</feature>
<feature type="domain" description="DUF4982" evidence="8">
    <location>
        <begin position="612"/>
        <end position="659"/>
    </location>
</feature>
<dbReference type="Pfam" id="PF02837">
    <property type="entry name" value="Glyco_hydro_2_N"/>
    <property type="match status" value="1"/>
</dbReference>
<reference evidence="10" key="1">
    <citation type="submission" date="2020-04" db="EMBL/GenBank/DDBJ databases">
        <authorList>
            <person name="Kittiwongwattana C."/>
        </authorList>
    </citation>
    <scope>NUCLEOTIDE SEQUENCE [LARGE SCALE GENOMIC DNA]</scope>
    <source>
        <strain evidence="10">1310</strain>
    </source>
</reference>
<evidence type="ECO:0000259" key="7">
    <source>
        <dbReference type="Pfam" id="PF02837"/>
    </source>
</evidence>
<keyword evidence="4" id="KW-0732">Signal</keyword>
<dbReference type="InterPro" id="IPR006101">
    <property type="entry name" value="Glyco_hydro_2"/>
</dbReference>
<evidence type="ECO:0000313" key="9">
    <source>
        <dbReference type="EMBL" id="QJB31125.1"/>
    </source>
</evidence>
<dbReference type="InterPro" id="IPR006103">
    <property type="entry name" value="Glyco_hydro_2_cat"/>
</dbReference>
<evidence type="ECO:0000256" key="4">
    <source>
        <dbReference type="SAM" id="SignalP"/>
    </source>
</evidence>
<dbReference type="EMBL" id="CP051205">
    <property type="protein sequence ID" value="QJB31125.1"/>
    <property type="molecule type" value="Genomic_DNA"/>
</dbReference>
<evidence type="ECO:0000259" key="5">
    <source>
        <dbReference type="Pfam" id="PF00703"/>
    </source>
</evidence>
<dbReference type="Pfam" id="PF00703">
    <property type="entry name" value="Glyco_hydro_2"/>
    <property type="match status" value="1"/>
</dbReference>
<dbReference type="PANTHER" id="PTHR42732:SF1">
    <property type="entry name" value="BETA-MANNOSIDASE"/>
    <property type="match status" value="1"/>
</dbReference>
<organism evidence="9 10">
    <name type="scientific">Chitinophaga oryzae</name>
    <dbReference type="NCBI Taxonomy" id="2725414"/>
    <lineage>
        <taxon>Bacteria</taxon>
        <taxon>Pseudomonadati</taxon>
        <taxon>Bacteroidota</taxon>
        <taxon>Chitinophagia</taxon>
        <taxon>Chitinophagales</taxon>
        <taxon>Chitinophagaceae</taxon>
        <taxon>Chitinophaga</taxon>
    </lineage>
</organism>
<dbReference type="InterPro" id="IPR051913">
    <property type="entry name" value="GH2_Domain-Containing"/>
</dbReference>
<dbReference type="InterPro" id="IPR036156">
    <property type="entry name" value="Beta-gal/glucu_dom_sf"/>
</dbReference>
<evidence type="ECO:0000256" key="1">
    <source>
        <dbReference type="ARBA" id="ARBA00007401"/>
    </source>
</evidence>
<sequence>MKRTYIITIAACFITLLSYAGGGAPRTCLNLNNDWNFHFSYDVRRNAPLQQVTLPHTWNDKDVFNGQLHYYRGTGIYTRQLAFRPEWKDKRIFLYFEGANSVADVLVNNKFVTEHKGGYTAFCAEVTAFLQAGTSNTITVQVSNAERMDVLPLSGDFNVFGGLHRPVWLIVTDKNCITPLDYASPGVYIRQDKITPAEATVNVLTKLSLAGATRNLEARTVIKDARQQEVASKQASIGTGDSLLLQSLAIPRPHLWNGRTDPYLYEVTVQLFQDHQLIDEVTQPLGLRSFKVDAGSGFMLNGRHYDLYGFGLHEDVAGRGSALNNNDHAKDMSLIVESGATAMRLTHYPHLDYFYHLADKNGIVLWTEIPLVGPGGYTGTGFTDNPALKAHARQLLTEMIRQRYNHPAVVFWGLFNELKLDYDDPVPFLHELQQLAQKEDPSRIITCATFLDSGHFNTVSDVIAWNKYYGWYGGDFKDMGAWADNMHQQFPDKPIGVSEFGAGANILHHQEELKKPVADGNFHPEEWQTAYHEASWATLAARPFIWGKFVWALADFSSAIRSEGGVNGLNDKGLVTYDRKVKKDAFYFYQANWSREPMLHLAEKRAVIRKNKTTTVKAYTNQNNATLYVNGKNMGTGKRDTLGRVIWEQVVLQSGKNAIVIKAAHQLQDSCVWNLENTVSNRFKQRESTSPIF</sequence>
<feature type="domain" description="Glycosyl hydrolases family 2 sugar binding" evidence="7">
    <location>
        <begin position="50"/>
        <end position="170"/>
    </location>
</feature>
<dbReference type="Pfam" id="PF16355">
    <property type="entry name" value="DUF4982"/>
    <property type="match status" value="1"/>
</dbReference>
<dbReference type="Gene3D" id="2.60.120.260">
    <property type="entry name" value="Galactose-binding domain-like"/>
    <property type="match status" value="1"/>
</dbReference>
<dbReference type="SUPFAM" id="SSF51445">
    <property type="entry name" value="(Trans)glycosidases"/>
    <property type="match status" value="1"/>
</dbReference>
<dbReference type="GO" id="GO:0004553">
    <property type="term" value="F:hydrolase activity, hydrolyzing O-glycosyl compounds"/>
    <property type="evidence" value="ECO:0007669"/>
    <property type="project" value="InterPro"/>
</dbReference>
<dbReference type="PRINTS" id="PR00132">
    <property type="entry name" value="GLHYDRLASE2"/>
</dbReference>
<evidence type="ECO:0000313" key="10">
    <source>
        <dbReference type="Proteomes" id="UP000502421"/>
    </source>
</evidence>
<dbReference type="InterPro" id="IPR006102">
    <property type="entry name" value="Ig-like_GH2"/>
</dbReference>
<dbReference type="PANTHER" id="PTHR42732">
    <property type="entry name" value="BETA-GALACTOSIDASE"/>
    <property type="match status" value="1"/>
</dbReference>
<dbReference type="SUPFAM" id="SSF49785">
    <property type="entry name" value="Galactose-binding domain-like"/>
    <property type="match status" value="1"/>
</dbReference>
<protein>
    <submittedName>
        <fullName evidence="9">Beta-galactosidase</fullName>
    </submittedName>
</protein>
<dbReference type="AlphaFoldDB" id="A0AAE7D6G8"/>
<evidence type="ECO:0000256" key="2">
    <source>
        <dbReference type="ARBA" id="ARBA00022801"/>
    </source>
</evidence>
<dbReference type="InterPro" id="IPR006104">
    <property type="entry name" value="Glyco_hydro_2_N"/>
</dbReference>
<dbReference type="RefSeq" id="WP_168803393.1">
    <property type="nucleotide sequence ID" value="NZ_CP051205.1"/>
</dbReference>
<name>A0AAE7D6G8_9BACT</name>
<feature type="chain" id="PRO_5042109241" evidence="4">
    <location>
        <begin position="21"/>
        <end position="693"/>
    </location>
</feature>
<keyword evidence="2" id="KW-0378">Hydrolase</keyword>
<proteinExistence type="inferred from homology"/>
<evidence type="ECO:0000256" key="3">
    <source>
        <dbReference type="ARBA" id="ARBA00023295"/>
    </source>
</evidence>
<dbReference type="InterPro" id="IPR032311">
    <property type="entry name" value="DUF4982"/>
</dbReference>
<dbReference type="Gene3D" id="3.20.20.80">
    <property type="entry name" value="Glycosidases"/>
    <property type="match status" value="1"/>
</dbReference>
<dbReference type="InterPro" id="IPR008979">
    <property type="entry name" value="Galactose-bd-like_sf"/>
</dbReference>